<dbReference type="AlphaFoldDB" id="A0AAP3HD05"/>
<name>A0AAP3HD05_LEGPN</name>
<dbReference type="RefSeq" id="WP_013101788.1">
    <property type="nucleotide sequence ID" value="NZ_CP114576.1"/>
</dbReference>
<dbReference type="GO" id="GO:0005737">
    <property type="term" value="C:cytoplasm"/>
    <property type="evidence" value="ECO:0007669"/>
    <property type="project" value="TreeGrafter"/>
</dbReference>
<protein>
    <submittedName>
        <fullName evidence="2">ThiF family adenylyltransferase</fullName>
    </submittedName>
</protein>
<gene>
    <name evidence="2" type="ORF">O6C86_05500</name>
</gene>
<proteinExistence type="predicted"/>
<dbReference type="PANTHER" id="PTHR10953">
    <property type="entry name" value="UBIQUITIN-ACTIVATING ENZYME E1"/>
    <property type="match status" value="1"/>
</dbReference>
<evidence type="ECO:0000313" key="3">
    <source>
        <dbReference type="Proteomes" id="UP001071279"/>
    </source>
</evidence>
<dbReference type="InterPro" id="IPR035985">
    <property type="entry name" value="Ubiquitin-activating_enz"/>
</dbReference>
<dbReference type="PANTHER" id="PTHR10953:SF102">
    <property type="entry name" value="ADENYLYLTRANSFERASE AND SULFURTRANSFERASE MOCS3"/>
    <property type="match status" value="1"/>
</dbReference>
<evidence type="ECO:0000259" key="1">
    <source>
        <dbReference type="Pfam" id="PF00899"/>
    </source>
</evidence>
<dbReference type="Pfam" id="PF00899">
    <property type="entry name" value="ThiF"/>
    <property type="match status" value="1"/>
</dbReference>
<dbReference type="Gene3D" id="3.40.50.720">
    <property type="entry name" value="NAD(P)-binding Rossmann-like Domain"/>
    <property type="match status" value="1"/>
</dbReference>
<feature type="domain" description="THIF-type NAD/FAD binding fold" evidence="1">
    <location>
        <begin position="123"/>
        <end position="361"/>
    </location>
</feature>
<dbReference type="EMBL" id="JAPXIC010000032">
    <property type="protein sequence ID" value="MCZ4718672.1"/>
    <property type="molecule type" value="Genomic_DNA"/>
</dbReference>
<reference evidence="2" key="1">
    <citation type="submission" date="2022-12" db="EMBL/GenBank/DDBJ databases">
        <title>Comparative genomics of Legionella pneumophila isolates from the West Bank and Germany support molecular epidemiology of Legionnaires disease.</title>
        <authorList>
            <person name="Zayed A.R."/>
            <person name="Bitar D.M."/>
            <person name="Steinert M."/>
            <person name="Lueck C."/>
            <person name="Brettar I."/>
            <person name="Hoefle M.G."/>
            <person name="Bunk B."/>
        </authorList>
    </citation>
    <scope>NUCLEOTIDE SEQUENCE</scope>
    <source>
        <strain evidence="2">H23</strain>
    </source>
</reference>
<keyword evidence="2" id="KW-0548">Nucleotidyltransferase</keyword>
<accession>A0AAP3HD05</accession>
<comment type="caution">
    <text evidence="2">The sequence shown here is derived from an EMBL/GenBank/DDBJ whole genome shotgun (WGS) entry which is preliminary data.</text>
</comment>
<dbReference type="GO" id="GO:0004792">
    <property type="term" value="F:thiosulfate-cyanide sulfurtransferase activity"/>
    <property type="evidence" value="ECO:0007669"/>
    <property type="project" value="TreeGrafter"/>
</dbReference>
<dbReference type="SUPFAM" id="SSF69572">
    <property type="entry name" value="Activating enzymes of the ubiquitin-like proteins"/>
    <property type="match status" value="1"/>
</dbReference>
<evidence type="ECO:0000313" key="2">
    <source>
        <dbReference type="EMBL" id="MCZ4718672.1"/>
    </source>
</evidence>
<dbReference type="GO" id="GO:0016779">
    <property type="term" value="F:nucleotidyltransferase activity"/>
    <property type="evidence" value="ECO:0007669"/>
    <property type="project" value="UniProtKB-KW"/>
</dbReference>
<dbReference type="InterPro" id="IPR045886">
    <property type="entry name" value="ThiF/MoeB/HesA"/>
</dbReference>
<dbReference type="Proteomes" id="UP001071279">
    <property type="component" value="Unassembled WGS sequence"/>
</dbReference>
<sequence>MSSLRFVYPKVKPFVEFCWRNGILSFFKIPGLSINLHDEVKFIYNVCCMMDGATHLDVLKEKISLIYPREIQFIEDLLTVLDNEYLLEDSFYNVSDTSVDDKERWSKNTEFFGSYCRANENKYQKQKSLSTIKVTILGLGGVGSNVLLNLAALGVLNFRIVDFDEVSLSNLNRQILYNETDVGLCKCEIAKSKILQFLPKANIEQFNKKLESEKDVLDIIEGQDVVIAAADIPRDKILDWVNSACVKLKIPYICGGVDSLWATYFSIIPGVSGCMECWKQSASSYSSLYQDIIREEHFVSAVSPNVAIMPMISMVSGLISTEFLKIVTNISGPNALGKLCVFNFKTIHITVQETWEKIPTCPICKDL</sequence>
<organism evidence="2 3">
    <name type="scientific">Legionella pneumophila</name>
    <dbReference type="NCBI Taxonomy" id="446"/>
    <lineage>
        <taxon>Bacteria</taxon>
        <taxon>Pseudomonadati</taxon>
        <taxon>Pseudomonadota</taxon>
        <taxon>Gammaproteobacteria</taxon>
        <taxon>Legionellales</taxon>
        <taxon>Legionellaceae</taxon>
        <taxon>Legionella</taxon>
    </lineage>
</organism>
<dbReference type="InterPro" id="IPR000594">
    <property type="entry name" value="ThiF_NAD_FAD-bd"/>
</dbReference>
<keyword evidence="2" id="KW-0808">Transferase</keyword>
<dbReference type="GO" id="GO:0008641">
    <property type="term" value="F:ubiquitin-like modifier activating enzyme activity"/>
    <property type="evidence" value="ECO:0007669"/>
    <property type="project" value="InterPro"/>
</dbReference>